<sequence>MGFWSRHAGVSRPEPHTFAKPAAGQDWSRQGGSELGSSASVDDPGASLDLRWAANTGEQLHLNGAAIVDGKVYVASQAFDSPYSMVLSYDLATGRELWRTYLDGTRSRTRPCTTAAST</sequence>
<dbReference type="InterPro" id="IPR015943">
    <property type="entry name" value="WD40/YVTN_repeat-like_dom_sf"/>
</dbReference>
<name>A0ABV7YPS1_9ACTN</name>
<organism evidence="2 3">
    <name type="scientific">Tenggerimyces flavus</name>
    <dbReference type="NCBI Taxonomy" id="1708749"/>
    <lineage>
        <taxon>Bacteria</taxon>
        <taxon>Bacillati</taxon>
        <taxon>Actinomycetota</taxon>
        <taxon>Actinomycetes</taxon>
        <taxon>Propionibacteriales</taxon>
        <taxon>Nocardioidaceae</taxon>
        <taxon>Tenggerimyces</taxon>
    </lineage>
</organism>
<proteinExistence type="predicted"/>
<evidence type="ECO:0000313" key="3">
    <source>
        <dbReference type="Proteomes" id="UP001595699"/>
    </source>
</evidence>
<evidence type="ECO:0000256" key="1">
    <source>
        <dbReference type="SAM" id="MobiDB-lite"/>
    </source>
</evidence>
<comment type="caution">
    <text evidence="2">The sequence shown here is derived from an EMBL/GenBank/DDBJ whole genome shotgun (WGS) entry which is preliminary data.</text>
</comment>
<accession>A0ABV7YPS1</accession>
<keyword evidence="3" id="KW-1185">Reference proteome</keyword>
<dbReference type="Gene3D" id="2.130.10.10">
    <property type="entry name" value="YVTN repeat-like/Quinoprotein amine dehydrogenase"/>
    <property type="match status" value="1"/>
</dbReference>
<dbReference type="RefSeq" id="WP_205118396.1">
    <property type="nucleotide sequence ID" value="NZ_JAFBCM010000001.1"/>
</dbReference>
<dbReference type="Proteomes" id="UP001595699">
    <property type="component" value="Unassembled WGS sequence"/>
</dbReference>
<protein>
    <submittedName>
        <fullName evidence="2">Uncharacterized protein</fullName>
    </submittedName>
</protein>
<feature type="compositionally biased region" description="Polar residues" evidence="1">
    <location>
        <begin position="27"/>
        <end position="40"/>
    </location>
</feature>
<evidence type="ECO:0000313" key="2">
    <source>
        <dbReference type="EMBL" id="MFC3766029.1"/>
    </source>
</evidence>
<feature type="region of interest" description="Disordered" evidence="1">
    <location>
        <begin position="1"/>
        <end position="42"/>
    </location>
</feature>
<dbReference type="EMBL" id="JBHRZH010000046">
    <property type="protein sequence ID" value="MFC3766029.1"/>
    <property type="molecule type" value="Genomic_DNA"/>
</dbReference>
<dbReference type="InterPro" id="IPR011047">
    <property type="entry name" value="Quinoprotein_ADH-like_sf"/>
</dbReference>
<reference evidence="3" key="1">
    <citation type="journal article" date="2019" name="Int. J. Syst. Evol. Microbiol.">
        <title>The Global Catalogue of Microorganisms (GCM) 10K type strain sequencing project: providing services to taxonomists for standard genome sequencing and annotation.</title>
        <authorList>
            <consortium name="The Broad Institute Genomics Platform"/>
            <consortium name="The Broad Institute Genome Sequencing Center for Infectious Disease"/>
            <person name="Wu L."/>
            <person name="Ma J."/>
        </authorList>
    </citation>
    <scope>NUCLEOTIDE SEQUENCE [LARGE SCALE GENOMIC DNA]</scope>
    <source>
        <strain evidence="3">CGMCC 4.7241</strain>
    </source>
</reference>
<dbReference type="SUPFAM" id="SSF50998">
    <property type="entry name" value="Quinoprotein alcohol dehydrogenase-like"/>
    <property type="match status" value="1"/>
</dbReference>
<gene>
    <name evidence="2" type="ORF">ACFOUW_34710</name>
</gene>